<protein>
    <submittedName>
        <fullName evidence="2">Zinc finger MYM-type protein 1</fullName>
    </submittedName>
</protein>
<evidence type="ECO:0000259" key="1">
    <source>
        <dbReference type="Pfam" id="PF14291"/>
    </source>
</evidence>
<keyword evidence="3" id="KW-1185">Reference proteome</keyword>
<reference evidence="2 3" key="1">
    <citation type="submission" date="2015-09" db="EMBL/GenBank/DDBJ databases">
        <title>Trachymyrmex cornetzi WGS genome.</title>
        <authorList>
            <person name="Nygaard S."/>
            <person name="Hu H."/>
            <person name="Boomsma J."/>
            <person name="Zhang G."/>
        </authorList>
    </citation>
    <scope>NUCLEOTIDE SEQUENCE [LARGE SCALE GENOMIC DNA]</scope>
    <source>
        <strain evidence="2">Tcor2-1</strain>
        <tissue evidence="2">Whole body</tissue>
    </source>
</reference>
<dbReference type="PANTHER" id="PTHR45749">
    <property type="match status" value="1"/>
</dbReference>
<dbReference type="InterPro" id="IPR012337">
    <property type="entry name" value="RNaseH-like_sf"/>
</dbReference>
<evidence type="ECO:0000313" key="3">
    <source>
        <dbReference type="Proteomes" id="UP000078492"/>
    </source>
</evidence>
<dbReference type="Pfam" id="PF14291">
    <property type="entry name" value="DUF4371"/>
    <property type="match status" value="1"/>
</dbReference>
<dbReference type="Proteomes" id="UP000078492">
    <property type="component" value="Unassembled WGS sequence"/>
</dbReference>
<evidence type="ECO:0000313" key="2">
    <source>
        <dbReference type="EMBL" id="KYN27630.1"/>
    </source>
</evidence>
<dbReference type="AlphaFoldDB" id="A0A151JMU5"/>
<feature type="domain" description="DUF4371" evidence="1">
    <location>
        <begin position="4"/>
        <end position="107"/>
    </location>
</feature>
<dbReference type="InterPro" id="IPR025398">
    <property type="entry name" value="DUF4371"/>
</dbReference>
<organism evidence="2 3">
    <name type="scientific">Trachymyrmex cornetzi</name>
    <dbReference type="NCBI Taxonomy" id="471704"/>
    <lineage>
        <taxon>Eukaryota</taxon>
        <taxon>Metazoa</taxon>
        <taxon>Ecdysozoa</taxon>
        <taxon>Arthropoda</taxon>
        <taxon>Hexapoda</taxon>
        <taxon>Insecta</taxon>
        <taxon>Pterygota</taxon>
        <taxon>Neoptera</taxon>
        <taxon>Endopterygota</taxon>
        <taxon>Hymenoptera</taxon>
        <taxon>Apocrita</taxon>
        <taxon>Aculeata</taxon>
        <taxon>Formicoidea</taxon>
        <taxon>Formicidae</taxon>
        <taxon>Myrmicinae</taxon>
        <taxon>Trachymyrmex</taxon>
    </lineage>
</organism>
<dbReference type="PANTHER" id="PTHR45749:SF21">
    <property type="entry name" value="DUF4371 DOMAIN-CONTAINING PROTEIN"/>
    <property type="match status" value="1"/>
</dbReference>
<proteinExistence type="predicted"/>
<name>A0A151JMU5_9HYME</name>
<dbReference type="EMBL" id="KQ978894">
    <property type="protein sequence ID" value="KYN27630.1"/>
    <property type="molecule type" value="Genomic_DNA"/>
</dbReference>
<accession>A0A151JMU5</accession>
<sequence>MAHEIIRKHLLEIKTAKQYALIWDETSDISRQEQISISVRIVTDDLSVKKIFLGFYATTDTKSDTLFTVILRLFQIQDFLLRFNLNMFDMRGQCYDGASNVSGRLTGLQARIRDIEPRALYVHCVAHKLNLVVQDGLENVLCAKSFIGTVKDLINFIRDSPKRLAIYKNLQSENAPNLSPFCPIRYLNIVSIYTYVQAKRAHFAGIGVMLTDIFLVEFESFLEIARPNSLKNRGIIEFQSWKCQKPSFEKNVIKVLYAISPYIFIRLREKNLLRQY</sequence>
<dbReference type="SUPFAM" id="SSF53098">
    <property type="entry name" value="Ribonuclease H-like"/>
    <property type="match status" value="1"/>
</dbReference>
<gene>
    <name evidence="2" type="ORF">ALC57_02979</name>
</gene>